<proteinExistence type="evidence at transcript level"/>
<accession>B6DVV3</accession>
<feature type="compositionally biased region" description="Polar residues" evidence="14">
    <location>
        <begin position="37"/>
        <end position="47"/>
    </location>
</feature>
<dbReference type="PROSITE" id="PS00109">
    <property type="entry name" value="PROTEIN_KINASE_TYR"/>
    <property type="match status" value="1"/>
</dbReference>
<keyword evidence="3 13" id="KW-0808">Transferase</keyword>
<dbReference type="InterPro" id="IPR001452">
    <property type="entry name" value="SH3_domain"/>
</dbReference>
<dbReference type="InterPro" id="IPR008266">
    <property type="entry name" value="Tyr_kinase_AS"/>
</dbReference>
<dbReference type="PROSITE" id="PS00107">
    <property type="entry name" value="PROTEIN_KINASE_ATP"/>
    <property type="match status" value="1"/>
</dbReference>
<dbReference type="InterPro" id="IPR017441">
    <property type="entry name" value="Protein_kinase_ATP_BS"/>
</dbReference>
<dbReference type="Gene3D" id="3.30.505.10">
    <property type="entry name" value="SH2 domain"/>
    <property type="match status" value="1"/>
</dbReference>
<dbReference type="InterPro" id="IPR036028">
    <property type="entry name" value="SH3-like_dom_sf"/>
</dbReference>
<evidence type="ECO:0000256" key="2">
    <source>
        <dbReference type="ARBA" id="ARBA00022553"/>
    </source>
</evidence>
<keyword evidence="5 13" id="KW-0418">Kinase</keyword>
<evidence type="ECO:0000256" key="10">
    <source>
        <dbReference type="PROSITE-ProRule" id="PRU00191"/>
    </source>
</evidence>
<feature type="binding site" evidence="12">
    <location>
        <position position="271"/>
    </location>
    <ligand>
        <name>ATP</name>
        <dbReference type="ChEBI" id="CHEBI:30616"/>
    </ligand>
</feature>
<dbReference type="InterPro" id="IPR000980">
    <property type="entry name" value="SH2"/>
</dbReference>
<gene>
    <name evidence="18 20" type="primary">Src1</name>
</gene>
<dbReference type="PANTHER" id="PTHR24418">
    <property type="entry name" value="TYROSINE-PROTEIN KINASE"/>
    <property type="match status" value="1"/>
</dbReference>
<reference evidence="18 20" key="1">
    <citation type="journal article" date="2008" name="Mol. Biol. Cell">
        <title>Microtubule-mediated Src tyrosine kinase trafficking in neuronal growth cones.</title>
        <authorList>
            <person name="Wu B."/>
            <person name="Decourt B."/>
            <person name="Zabidi M.A."/>
            <person name="Wuethrich L.T."/>
            <person name="Kim W.H."/>
            <person name="Zhou Z."/>
            <person name="MacIsaac K."/>
            <person name="Suter D.M."/>
        </authorList>
    </citation>
    <scope>NUCLEOTIDE SEQUENCE</scope>
</reference>
<evidence type="ECO:0000256" key="7">
    <source>
        <dbReference type="ARBA" id="ARBA00022999"/>
    </source>
</evidence>
<dbReference type="PRINTS" id="PR00109">
    <property type="entry name" value="TYRKINASE"/>
</dbReference>
<dbReference type="FunFam" id="1.10.510.10:FF:000399">
    <property type="entry name" value="Tyrosine-protein kinase"/>
    <property type="match status" value="1"/>
</dbReference>
<evidence type="ECO:0000256" key="9">
    <source>
        <dbReference type="ARBA" id="ARBA00051245"/>
    </source>
</evidence>
<dbReference type="PRINTS" id="PR00452">
    <property type="entry name" value="SH3DOMAIN"/>
</dbReference>
<dbReference type="GO" id="GO:0004715">
    <property type="term" value="F:non-membrane spanning protein tyrosine kinase activity"/>
    <property type="evidence" value="ECO:0007669"/>
    <property type="project" value="UniProtKB-EC"/>
</dbReference>
<dbReference type="PRINTS" id="PR00401">
    <property type="entry name" value="SH2DOMAIN"/>
</dbReference>
<evidence type="ECO:0000313" key="20">
    <source>
        <dbReference type="RefSeq" id="NP_001191506.1"/>
    </source>
</evidence>
<keyword evidence="19" id="KW-1185">Reference proteome</keyword>
<evidence type="ECO:0000256" key="1">
    <source>
        <dbReference type="ARBA" id="ARBA00022443"/>
    </source>
</evidence>
<feature type="region of interest" description="Disordered" evidence="14">
    <location>
        <begin position="1"/>
        <end position="55"/>
    </location>
</feature>
<evidence type="ECO:0000256" key="14">
    <source>
        <dbReference type="SAM" id="MobiDB-lite"/>
    </source>
</evidence>
<dbReference type="OrthoDB" id="4062651at2759"/>
<dbReference type="InterPro" id="IPR000719">
    <property type="entry name" value="Prot_kinase_dom"/>
</dbReference>
<evidence type="ECO:0000256" key="4">
    <source>
        <dbReference type="ARBA" id="ARBA00022741"/>
    </source>
</evidence>
<evidence type="ECO:0000256" key="13">
    <source>
        <dbReference type="RuleBase" id="RU362096"/>
    </source>
</evidence>
<dbReference type="EC" id="2.7.10.2" evidence="13"/>
<dbReference type="InterPro" id="IPR001245">
    <property type="entry name" value="Ser-Thr/Tyr_kinase_cat_dom"/>
</dbReference>
<dbReference type="CTD" id="100533270"/>
<keyword evidence="1 11" id="KW-0728">SH3 domain</keyword>
<evidence type="ECO:0000256" key="3">
    <source>
        <dbReference type="ARBA" id="ARBA00022679"/>
    </source>
</evidence>
<evidence type="ECO:0000256" key="5">
    <source>
        <dbReference type="ARBA" id="ARBA00022777"/>
    </source>
</evidence>
<dbReference type="RefSeq" id="NP_001191506.1">
    <property type="nucleotide sequence ID" value="NM_001204577.1"/>
</dbReference>
<dbReference type="CDD" id="cd09933">
    <property type="entry name" value="SH2_Src_family"/>
    <property type="match status" value="1"/>
</dbReference>
<comment type="similarity">
    <text evidence="13">Belongs to the protein kinase superfamily. Tyr protein kinase family.</text>
</comment>
<dbReference type="GeneID" id="100533270"/>
<name>B6DVV3_APLCA</name>
<evidence type="ECO:0000313" key="18">
    <source>
        <dbReference type="EMBL" id="ACI23622.1"/>
    </source>
</evidence>
<dbReference type="InterPro" id="IPR020635">
    <property type="entry name" value="Tyr_kinase_cat_dom"/>
</dbReference>
<dbReference type="EMBL" id="FJ172681">
    <property type="protein sequence ID" value="ACI23622.1"/>
    <property type="molecule type" value="mRNA"/>
</dbReference>
<keyword evidence="4 12" id="KW-0547">Nucleotide-binding</keyword>
<evidence type="ECO:0000259" key="16">
    <source>
        <dbReference type="PROSITE" id="PS50002"/>
    </source>
</evidence>
<evidence type="ECO:0000256" key="12">
    <source>
        <dbReference type="PROSITE-ProRule" id="PRU10141"/>
    </source>
</evidence>
<evidence type="ECO:0000256" key="8">
    <source>
        <dbReference type="ARBA" id="ARBA00023137"/>
    </source>
</evidence>
<dbReference type="Pfam" id="PF07714">
    <property type="entry name" value="PK_Tyr_Ser-Thr"/>
    <property type="match status" value="1"/>
</dbReference>
<dbReference type="InterPro" id="IPR036860">
    <property type="entry name" value="SH2_dom_sf"/>
</dbReference>
<dbReference type="Gene3D" id="3.30.200.20">
    <property type="entry name" value="Phosphorylase Kinase, domain 1"/>
    <property type="match status" value="1"/>
</dbReference>
<keyword evidence="7 10" id="KW-0727">SH2 domain</keyword>
<dbReference type="AlphaFoldDB" id="B6DVV3"/>
<keyword evidence="2" id="KW-0597">Phosphoprotein</keyword>
<dbReference type="Pfam" id="PF00017">
    <property type="entry name" value="SH2"/>
    <property type="match status" value="1"/>
</dbReference>
<dbReference type="Proteomes" id="UP000694888">
    <property type="component" value="Unplaced"/>
</dbReference>
<evidence type="ECO:0000259" key="17">
    <source>
        <dbReference type="PROSITE" id="PS50011"/>
    </source>
</evidence>
<evidence type="ECO:0000256" key="11">
    <source>
        <dbReference type="PROSITE-ProRule" id="PRU00192"/>
    </source>
</evidence>
<dbReference type="SUPFAM" id="SSF55550">
    <property type="entry name" value="SH2 domain"/>
    <property type="match status" value="1"/>
</dbReference>
<dbReference type="Gene3D" id="1.10.510.10">
    <property type="entry name" value="Transferase(Phosphotransferase) domain 1"/>
    <property type="match status" value="1"/>
</dbReference>
<feature type="domain" description="SH2" evidence="15">
    <location>
        <begin position="97"/>
        <end position="224"/>
    </location>
</feature>
<keyword evidence="6 12" id="KW-0067">ATP-binding</keyword>
<sequence length="517" mass="58626">MGNLCVKGGGEKGSSTKYLPDPFQGAHGDSDGRVDLNASSGTSSPSTDGLRPLPRVPARNRVRALYNFEAINQDDLSFRKGDLMEIDETSPETDDWWLAVHLKTKNKGYIPSNYVAKDDATPQTQDWWFEFDRKESDKMLLLPGNPRGTFLVREATDKSTYVLSVRDNDKASGEPCVKHYRVRKMDDERGYFISAKKTFKTLFDVIEHYKDNSDGLCCQLGAACPRSRPTVQFRELEIKREVIELTNKLGAGCFGEVWKGKLRKVVEVAVKTLKPGTMSSEAFLNEAKIMHKLTHAKLVQLMAVVSVQEPFLIITELMVNGALLDYLRSEEGKKLKFDVLIDMNAQVAEGMTYLESVNFVHRDLRAANILVGEHCEVKVADFGLARVLQDDDVYEANENAKFPIKWTAPEAALERKFSIKSDVWSFGVLMYEIITFGKVPYPGMSGAEVLQMVERGRRMSKPTNGPIVVEDAYFEMMLKCWNKVPEQRPTFEHLHDFFDTYDIGTEKNYREMDDISR</sequence>
<dbReference type="InterPro" id="IPR011009">
    <property type="entry name" value="Kinase-like_dom_sf"/>
</dbReference>
<evidence type="ECO:0000313" key="19">
    <source>
        <dbReference type="Proteomes" id="UP000694888"/>
    </source>
</evidence>
<feature type="domain" description="Protein kinase" evidence="17">
    <location>
        <begin position="243"/>
        <end position="498"/>
    </location>
</feature>
<evidence type="ECO:0000256" key="6">
    <source>
        <dbReference type="ARBA" id="ARBA00022840"/>
    </source>
</evidence>
<dbReference type="SMART" id="SM00252">
    <property type="entry name" value="SH2"/>
    <property type="match status" value="1"/>
</dbReference>
<dbReference type="PROSITE" id="PS50011">
    <property type="entry name" value="PROTEIN_KINASE_DOM"/>
    <property type="match status" value="1"/>
</dbReference>
<protein>
    <recommendedName>
        <fullName evidence="13">Tyrosine-protein kinase</fullName>
        <ecNumber evidence="13">2.7.10.2</ecNumber>
    </recommendedName>
</protein>
<dbReference type="FunFam" id="3.30.200.20:FF:000053">
    <property type="entry name" value="Tyrosine-protein kinase"/>
    <property type="match status" value="1"/>
</dbReference>
<dbReference type="SUPFAM" id="SSF50044">
    <property type="entry name" value="SH3-domain"/>
    <property type="match status" value="1"/>
</dbReference>
<dbReference type="CDD" id="cd11845">
    <property type="entry name" value="SH3_Src_like"/>
    <property type="match status" value="1"/>
</dbReference>
<dbReference type="PROSITE" id="PS50002">
    <property type="entry name" value="SH3"/>
    <property type="match status" value="1"/>
</dbReference>
<feature type="domain" description="SH3" evidence="16">
    <location>
        <begin position="57"/>
        <end position="120"/>
    </location>
</feature>
<dbReference type="SMART" id="SM00219">
    <property type="entry name" value="TyrKc"/>
    <property type="match status" value="1"/>
</dbReference>
<dbReference type="InterPro" id="IPR050198">
    <property type="entry name" value="Non-receptor_tyrosine_kinases"/>
</dbReference>
<evidence type="ECO:0000259" key="15">
    <source>
        <dbReference type="PROSITE" id="PS50001"/>
    </source>
</evidence>
<dbReference type="PROSITE" id="PS50001">
    <property type="entry name" value="SH2"/>
    <property type="match status" value="1"/>
</dbReference>
<dbReference type="Gene3D" id="2.30.30.40">
    <property type="entry name" value="SH3 Domains"/>
    <property type="match status" value="1"/>
</dbReference>
<organism evidence="18">
    <name type="scientific">Aplysia californica</name>
    <name type="common">California sea hare</name>
    <dbReference type="NCBI Taxonomy" id="6500"/>
    <lineage>
        <taxon>Eukaryota</taxon>
        <taxon>Metazoa</taxon>
        <taxon>Spiralia</taxon>
        <taxon>Lophotrochozoa</taxon>
        <taxon>Mollusca</taxon>
        <taxon>Gastropoda</taxon>
        <taxon>Heterobranchia</taxon>
        <taxon>Euthyneura</taxon>
        <taxon>Tectipleura</taxon>
        <taxon>Aplysiida</taxon>
        <taxon>Aplysioidea</taxon>
        <taxon>Aplysiidae</taxon>
        <taxon>Aplysia</taxon>
    </lineage>
</organism>
<dbReference type="SMART" id="SM00326">
    <property type="entry name" value="SH3"/>
    <property type="match status" value="1"/>
</dbReference>
<dbReference type="Pfam" id="PF00018">
    <property type="entry name" value="SH3_1"/>
    <property type="match status" value="1"/>
</dbReference>
<dbReference type="SUPFAM" id="SSF56112">
    <property type="entry name" value="Protein kinase-like (PK-like)"/>
    <property type="match status" value="1"/>
</dbReference>
<dbReference type="GO" id="GO:0005524">
    <property type="term" value="F:ATP binding"/>
    <property type="evidence" value="ECO:0007669"/>
    <property type="project" value="UniProtKB-UniRule"/>
</dbReference>
<keyword evidence="8 13" id="KW-0829">Tyrosine-protein kinase</keyword>
<reference evidence="20" key="2">
    <citation type="submission" date="2025-05" db="UniProtKB">
        <authorList>
            <consortium name="RefSeq"/>
        </authorList>
    </citation>
    <scope>IDENTIFICATION</scope>
</reference>
<comment type="catalytic activity">
    <reaction evidence="9 13">
        <text>L-tyrosyl-[protein] + ATP = O-phospho-L-tyrosyl-[protein] + ADP + H(+)</text>
        <dbReference type="Rhea" id="RHEA:10596"/>
        <dbReference type="Rhea" id="RHEA-COMP:10136"/>
        <dbReference type="Rhea" id="RHEA-COMP:20101"/>
        <dbReference type="ChEBI" id="CHEBI:15378"/>
        <dbReference type="ChEBI" id="CHEBI:30616"/>
        <dbReference type="ChEBI" id="CHEBI:46858"/>
        <dbReference type="ChEBI" id="CHEBI:61978"/>
        <dbReference type="ChEBI" id="CHEBI:456216"/>
        <dbReference type="EC" id="2.7.10.2"/>
    </reaction>
</comment>